<organism evidence="1 2">
    <name type="scientific">Microcystis aeruginosa NIES-298</name>
    <dbReference type="NCBI Taxonomy" id="449468"/>
    <lineage>
        <taxon>Bacteria</taxon>
        <taxon>Bacillati</taxon>
        <taxon>Cyanobacteriota</taxon>
        <taxon>Cyanophyceae</taxon>
        <taxon>Oscillatoriophycideae</taxon>
        <taxon>Chroococcales</taxon>
        <taxon>Microcystaceae</taxon>
        <taxon>Microcystis</taxon>
    </lineage>
</organism>
<gene>
    <name evidence="1" type="ORF">BGM30_41110</name>
</gene>
<reference evidence="2" key="1">
    <citation type="submission" date="2017-12" db="EMBL/GenBank/DDBJ databases">
        <title>Improved Draft Genome Sequence of Microcystis aeruginosa NIES-298, a Microcystin-Producing Cyanobacterium from Lake Kasumigaura, Japan.</title>
        <authorList>
            <person name="Yamaguchi H."/>
            <person name="Suzuki S."/>
            <person name="Kawachi M."/>
        </authorList>
    </citation>
    <scope>NUCLEOTIDE SEQUENCE [LARGE SCALE GENOMIC DNA]</scope>
    <source>
        <strain evidence="2">NIES-298</strain>
    </source>
</reference>
<accession>A0A2H6BXX8</accession>
<sequence length="67" mass="7691">MGRCRRDKVHLTVAQRENFEQISGGGFITEYANRHNTLIVILYGKLLAIAPFKRNIQKDSLKNVYLA</sequence>
<evidence type="ECO:0000313" key="1">
    <source>
        <dbReference type="EMBL" id="GBD55018.1"/>
    </source>
</evidence>
<proteinExistence type="predicted"/>
<dbReference type="EMBL" id="BEYQ01000016">
    <property type="protein sequence ID" value="GBD55018.1"/>
    <property type="molecule type" value="Genomic_DNA"/>
</dbReference>
<name>A0A2H6BXX8_MICAE</name>
<protein>
    <submittedName>
        <fullName evidence="1">Uncharacterized protein</fullName>
    </submittedName>
</protein>
<comment type="caution">
    <text evidence="1">The sequence shown here is derived from an EMBL/GenBank/DDBJ whole genome shotgun (WGS) entry which is preliminary data.</text>
</comment>
<evidence type="ECO:0000313" key="2">
    <source>
        <dbReference type="Proteomes" id="UP000236321"/>
    </source>
</evidence>
<dbReference type="Proteomes" id="UP000236321">
    <property type="component" value="Unassembled WGS sequence"/>
</dbReference>
<dbReference type="AlphaFoldDB" id="A0A2H6BXX8"/>